<keyword evidence="3" id="KW-0732">Signal</keyword>
<dbReference type="SUPFAM" id="SSF57184">
    <property type="entry name" value="Growth factor receptor domain"/>
    <property type="match status" value="1"/>
</dbReference>
<evidence type="ECO:0000256" key="5">
    <source>
        <dbReference type="ARBA" id="ARBA00023319"/>
    </source>
</evidence>
<proteinExistence type="predicted"/>
<dbReference type="PROSITE" id="PS51465">
    <property type="entry name" value="KAZAL_2"/>
    <property type="match status" value="1"/>
</dbReference>
<evidence type="ECO:0000313" key="10">
    <source>
        <dbReference type="Proteomes" id="UP001176940"/>
    </source>
</evidence>
<dbReference type="InterPro" id="IPR000867">
    <property type="entry name" value="IGFBP-like"/>
</dbReference>
<keyword evidence="4" id="KW-1015">Disulfide bond</keyword>
<dbReference type="SUPFAM" id="SSF100895">
    <property type="entry name" value="Kazal-type serine protease inhibitors"/>
    <property type="match status" value="1"/>
</dbReference>
<dbReference type="Gene3D" id="4.10.40.20">
    <property type="match status" value="1"/>
</dbReference>
<evidence type="ECO:0000313" key="9">
    <source>
        <dbReference type="EMBL" id="CAJ0967226.1"/>
    </source>
</evidence>
<accession>A0ABN9MNN7</accession>
<dbReference type="CDD" id="cd00104">
    <property type="entry name" value="KAZAL_FS"/>
    <property type="match status" value="1"/>
</dbReference>
<dbReference type="EMBL" id="CAUEEQ010078151">
    <property type="protein sequence ID" value="CAJ0967226.1"/>
    <property type="molecule type" value="Genomic_DNA"/>
</dbReference>
<feature type="domain" description="Kazal-like" evidence="8">
    <location>
        <begin position="124"/>
        <end position="185"/>
    </location>
</feature>
<evidence type="ECO:0000256" key="1">
    <source>
        <dbReference type="ARBA" id="ARBA00004613"/>
    </source>
</evidence>
<dbReference type="InterPro" id="IPR036058">
    <property type="entry name" value="Kazal_dom_sf"/>
</dbReference>
<keyword evidence="2" id="KW-0964">Secreted</keyword>
<organism evidence="9 10">
    <name type="scientific">Ranitomeya imitator</name>
    <name type="common">mimic poison frog</name>
    <dbReference type="NCBI Taxonomy" id="111125"/>
    <lineage>
        <taxon>Eukaryota</taxon>
        <taxon>Metazoa</taxon>
        <taxon>Chordata</taxon>
        <taxon>Craniata</taxon>
        <taxon>Vertebrata</taxon>
        <taxon>Euteleostomi</taxon>
        <taxon>Amphibia</taxon>
        <taxon>Batrachia</taxon>
        <taxon>Anura</taxon>
        <taxon>Neobatrachia</taxon>
        <taxon>Hyloidea</taxon>
        <taxon>Dendrobatidae</taxon>
        <taxon>Dendrobatinae</taxon>
        <taxon>Ranitomeya</taxon>
    </lineage>
</organism>
<gene>
    <name evidence="9" type="ORF">RIMI_LOCUS22054437</name>
</gene>
<name>A0ABN9MNN7_9NEOB</name>
<protein>
    <submittedName>
        <fullName evidence="9">Uncharacterized protein</fullName>
    </submittedName>
</protein>
<evidence type="ECO:0000259" key="7">
    <source>
        <dbReference type="PROSITE" id="PS51323"/>
    </source>
</evidence>
<evidence type="ECO:0000256" key="3">
    <source>
        <dbReference type="ARBA" id="ARBA00022729"/>
    </source>
</evidence>
<dbReference type="InterPro" id="IPR002350">
    <property type="entry name" value="Kazal_dom"/>
</dbReference>
<keyword evidence="10" id="KW-1185">Reference proteome</keyword>
<dbReference type="PROSITE" id="PS51323">
    <property type="entry name" value="IGFBP_N_2"/>
    <property type="match status" value="1"/>
</dbReference>
<dbReference type="Proteomes" id="UP001176940">
    <property type="component" value="Unassembled WGS sequence"/>
</dbReference>
<feature type="region of interest" description="Disordered" evidence="6">
    <location>
        <begin position="180"/>
        <end position="215"/>
    </location>
</feature>
<evidence type="ECO:0000256" key="4">
    <source>
        <dbReference type="ARBA" id="ARBA00023157"/>
    </source>
</evidence>
<evidence type="ECO:0000256" key="6">
    <source>
        <dbReference type="SAM" id="MobiDB-lite"/>
    </source>
</evidence>
<keyword evidence="5" id="KW-0393">Immunoglobulin domain</keyword>
<reference evidence="9" key="1">
    <citation type="submission" date="2023-07" db="EMBL/GenBank/DDBJ databases">
        <authorList>
            <person name="Stuckert A."/>
        </authorList>
    </citation>
    <scope>NUCLEOTIDE SEQUENCE</scope>
</reference>
<comment type="caution">
    <text evidence="9">The sequence shown here is derived from an EMBL/GenBank/DDBJ whole genome shotgun (WGS) entry which is preliminary data.</text>
</comment>
<comment type="subcellular location">
    <subcellularLocation>
        <location evidence="1">Secreted</location>
    </subcellularLocation>
</comment>
<feature type="domain" description="IGFBP N-terminal" evidence="7">
    <location>
        <begin position="69"/>
        <end position="144"/>
    </location>
</feature>
<dbReference type="Pfam" id="PF00219">
    <property type="entry name" value="IGFBP"/>
    <property type="match status" value="1"/>
</dbReference>
<dbReference type="PANTHER" id="PTHR14186">
    <property type="entry name" value="INSULIN-LIKE GROWTH FACTOR BINDING PROTEIN-RELATED"/>
    <property type="match status" value="1"/>
</dbReference>
<dbReference type="PROSITE" id="PS00222">
    <property type="entry name" value="IGFBP_N_1"/>
    <property type="match status" value="1"/>
</dbReference>
<dbReference type="PANTHER" id="PTHR14186:SF26">
    <property type="entry name" value="KAZAL TYPE SERINE PEPTIDASE INHIBITOR DOMAIN 1"/>
    <property type="match status" value="1"/>
</dbReference>
<dbReference type="InterPro" id="IPR009030">
    <property type="entry name" value="Growth_fac_rcpt_cys_sf"/>
</dbReference>
<evidence type="ECO:0000259" key="8">
    <source>
        <dbReference type="PROSITE" id="PS51465"/>
    </source>
</evidence>
<dbReference type="InterPro" id="IPR017891">
    <property type="entry name" value="Insulin_GF-bd_Cys-rich_CS"/>
</dbReference>
<evidence type="ECO:0000256" key="2">
    <source>
        <dbReference type="ARBA" id="ARBA00022525"/>
    </source>
</evidence>
<dbReference type="InterPro" id="IPR011390">
    <property type="entry name" value="IGFBP_rP_mac25"/>
</dbReference>
<dbReference type="Gene3D" id="3.30.60.30">
    <property type="match status" value="1"/>
</dbReference>
<dbReference type="SMART" id="SM00280">
    <property type="entry name" value="KAZAL"/>
    <property type="match status" value="1"/>
</dbReference>
<dbReference type="Pfam" id="PF07648">
    <property type="entry name" value="Kazal_2"/>
    <property type="match status" value="1"/>
</dbReference>
<sequence length="215" mass="23379">MKACYRWDGVNITPLASIKPLQLSRSHQTSLATMSALQSLSLVSLLLLLPSPASLRSLPHGGWSNEVEMKRNCPPCQDLSCPSGPLRCPAGRVKDGCGCCWECANVEGQLCDLPWQKHLYGHCGEELQCQVMAVHGAEPQCVCPNQESVCGSDRRTYKNICRLQEAARTRRRRVLSLAHAGPCQEGEAPESSATRGSRRVRGTAVNGPKGEWALG</sequence>